<keyword evidence="1" id="KW-0808">Transferase</keyword>
<comment type="caution">
    <text evidence="2">The sequence shown here is derived from an EMBL/GenBank/DDBJ whole genome shotgun (WGS) entry which is preliminary data.</text>
</comment>
<feature type="non-terminal residue" evidence="2">
    <location>
        <position position="1"/>
    </location>
</feature>
<dbReference type="SUPFAM" id="SSF89796">
    <property type="entry name" value="CoA-transferase family III (CaiB/BaiF)"/>
    <property type="match status" value="1"/>
</dbReference>
<dbReference type="EMBL" id="BARW01007057">
    <property type="protein sequence ID" value="GAI84190.1"/>
    <property type="molecule type" value="Genomic_DNA"/>
</dbReference>
<dbReference type="Pfam" id="PF02515">
    <property type="entry name" value="CoA_transf_3"/>
    <property type="match status" value="1"/>
</dbReference>
<evidence type="ECO:0008006" key="3">
    <source>
        <dbReference type="Google" id="ProtNLM"/>
    </source>
</evidence>
<evidence type="ECO:0000256" key="1">
    <source>
        <dbReference type="ARBA" id="ARBA00022679"/>
    </source>
</evidence>
<dbReference type="InterPro" id="IPR050483">
    <property type="entry name" value="CoA-transferase_III_domain"/>
</dbReference>
<dbReference type="PANTHER" id="PTHR48207:SF3">
    <property type="entry name" value="SUCCINATE--HYDROXYMETHYLGLUTARATE COA-TRANSFERASE"/>
    <property type="match status" value="1"/>
</dbReference>
<dbReference type="PANTHER" id="PTHR48207">
    <property type="entry name" value="SUCCINATE--HYDROXYMETHYLGLUTARATE COA-TRANSFERASE"/>
    <property type="match status" value="1"/>
</dbReference>
<sequence>VDKDVPVGKVYTFDEVFNDPQVLHRQMVLEIDHPTLGKVKHPGIAIKLSETPGRVRSLAPIFGEHTEEILRELSYDKSQIEDLRQSSIIG</sequence>
<dbReference type="InterPro" id="IPR023606">
    <property type="entry name" value="CoA-Trfase_III_dom_1_sf"/>
</dbReference>
<dbReference type="Gene3D" id="3.40.50.10540">
    <property type="entry name" value="Crotonobetainyl-coa:carnitine coa-transferase, domain 1"/>
    <property type="match status" value="1"/>
</dbReference>
<organism evidence="2">
    <name type="scientific">marine sediment metagenome</name>
    <dbReference type="NCBI Taxonomy" id="412755"/>
    <lineage>
        <taxon>unclassified sequences</taxon>
        <taxon>metagenomes</taxon>
        <taxon>ecological metagenomes</taxon>
    </lineage>
</organism>
<name>X1T9G0_9ZZZZ</name>
<gene>
    <name evidence="2" type="ORF">S12H4_14772</name>
</gene>
<accession>X1T9G0</accession>
<evidence type="ECO:0000313" key="2">
    <source>
        <dbReference type="EMBL" id="GAI84190.1"/>
    </source>
</evidence>
<dbReference type="InterPro" id="IPR003673">
    <property type="entry name" value="CoA-Trfase_fam_III"/>
</dbReference>
<dbReference type="AlphaFoldDB" id="X1T9G0"/>
<proteinExistence type="predicted"/>
<dbReference type="GO" id="GO:0008410">
    <property type="term" value="F:CoA-transferase activity"/>
    <property type="evidence" value="ECO:0007669"/>
    <property type="project" value="TreeGrafter"/>
</dbReference>
<reference evidence="2" key="1">
    <citation type="journal article" date="2014" name="Front. Microbiol.">
        <title>High frequency of phylogenetically diverse reductive dehalogenase-homologous genes in deep subseafloor sedimentary metagenomes.</title>
        <authorList>
            <person name="Kawai M."/>
            <person name="Futagami T."/>
            <person name="Toyoda A."/>
            <person name="Takaki Y."/>
            <person name="Nishi S."/>
            <person name="Hori S."/>
            <person name="Arai W."/>
            <person name="Tsubouchi T."/>
            <person name="Morono Y."/>
            <person name="Uchiyama I."/>
            <person name="Ito T."/>
            <person name="Fujiyama A."/>
            <person name="Inagaki F."/>
            <person name="Takami H."/>
        </authorList>
    </citation>
    <scope>NUCLEOTIDE SEQUENCE</scope>
    <source>
        <strain evidence="2">Expedition CK06-06</strain>
    </source>
</reference>
<protein>
    <recommendedName>
        <fullName evidence="3">Formyl-CoA transferase</fullName>
    </recommendedName>
</protein>